<evidence type="ECO:0000313" key="3">
    <source>
        <dbReference type="EMBL" id="MBB4098103.1"/>
    </source>
</evidence>
<comment type="caution">
    <text evidence="3">The sequence shown here is derived from an EMBL/GenBank/DDBJ whole genome shotgun (WGS) entry which is preliminary data.</text>
</comment>
<feature type="transmembrane region" description="Helical" evidence="1">
    <location>
        <begin position="102"/>
        <end position="123"/>
    </location>
</feature>
<dbReference type="CDD" id="cd01949">
    <property type="entry name" value="GGDEF"/>
    <property type="match status" value="1"/>
</dbReference>
<dbReference type="AlphaFoldDB" id="A0A7W6JR92"/>
<dbReference type="EMBL" id="JACIEH010000001">
    <property type="protein sequence ID" value="MBB4098103.1"/>
    <property type="molecule type" value="Genomic_DNA"/>
</dbReference>
<dbReference type="Gene3D" id="3.30.70.270">
    <property type="match status" value="1"/>
</dbReference>
<evidence type="ECO:0000256" key="1">
    <source>
        <dbReference type="SAM" id="Phobius"/>
    </source>
</evidence>
<keyword evidence="1" id="KW-1133">Transmembrane helix</keyword>
<feature type="transmembrane region" description="Helical" evidence="1">
    <location>
        <begin position="129"/>
        <end position="146"/>
    </location>
</feature>
<name>A0A7W6JR92_9SPHN</name>
<evidence type="ECO:0000259" key="2">
    <source>
        <dbReference type="PROSITE" id="PS50887"/>
    </source>
</evidence>
<dbReference type="InterPro" id="IPR043128">
    <property type="entry name" value="Rev_trsase/Diguanyl_cyclase"/>
</dbReference>
<gene>
    <name evidence="3" type="ORF">GGR46_001636</name>
</gene>
<dbReference type="InterPro" id="IPR000160">
    <property type="entry name" value="GGDEF_dom"/>
</dbReference>
<feature type="domain" description="GGDEF" evidence="2">
    <location>
        <begin position="245"/>
        <end position="375"/>
    </location>
</feature>
<dbReference type="SMART" id="SM00267">
    <property type="entry name" value="GGDEF"/>
    <property type="match status" value="1"/>
</dbReference>
<feature type="transmembrane region" description="Helical" evidence="1">
    <location>
        <begin position="153"/>
        <end position="171"/>
    </location>
</feature>
<dbReference type="Proteomes" id="UP000557392">
    <property type="component" value="Unassembled WGS sequence"/>
</dbReference>
<dbReference type="InterPro" id="IPR052163">
    <property type="entry name" value="DGC-Regulatory_Protein"/>
</dbReference>
<keyword evidence="1" id="KW-0472">Membrane</keyword>
<dbReference type="SUPFAM" id="SSF55073">
    <property type="entry name" value="Nucleotide cyclase"/>
    <property type="match status" value="1"/>
</dbReference>
<dbReference type="PANTHER" id="PTHR46663:SF2">
    <property type="entry name" value="GGDEF DOMAIN-CONTAINING PROTEIN"/>
    <property type="match status" value="1"/>
</dbReference>
<dbReference type="RefSeq" id="WP_246425928.1">
    <property type="nucleotide sequence ID" value="NZ_JACIEH010000001.1"/>
</dbReference>
<feature type="transmembrane region" description="Helical" evidence="1">
    <location>
        <begin position="38"/>
        <end position="54"/>
    </location>
</feature>
<proteinExistence type="predicted"/>
<reference evidence="3 4" key="1">
    <citation type="submission" date="2020-08" db="EMBL/GenBank/DDBJ databases">
        <title>Genomic Encyclopedia of Type Strains, Phase IV (KMG-IV): sequencing the most valuable type-strain genomes for metagenomic binning, comparative biology and taxonomic classification.</title>
        <authorList>
            <person name="Goeker M."/>
        </authorList>
    </citation>
    <scope>NUCLEOTIDE SEQUENCE [LARGE SCALE GENOMIC DNA]</scope>
    <source>
        <strain evidence="3 4">DSM 101806</strain>
    </source>
</reference>
<feature type="transmembrane region" description="Helical" evidence="1">
    <location>
        <begin position="60"/>
        <end position="81"/>
    </location>
</feature>
<dbReference type="Pfam" id="PF00990">
    <property type="entry name" value="GGDEF"/>
    <property type="match status" value="1"/>
</dbReference>
<sequence>MMKLVQQLRIRLFPPLPEAIRDEFVLMTAAQLQVQSRMLFLALFLTVPTAAYAYSAGAPWFVRFGLPAIMGAACFAGFLSLSRDLRISTSVRRARKLIQQSTWSSSTLAVVCSSWCVVSWLGAPADTKIYYPLILSMGALSTAYCLSSVRSAALLNLAIDMLPISALLLASGNRLDLAAGVSMAVATFFLLRMIVLRHRDLVSLLELKRQMRVQASTDPLTGLLNRRAFDLQVEAEHATAEKSEQAFSIALIDLNGFKPINDSYGHATGDQLLCEVARRLLDACGQEGLVARMGGDEFAVLVPARSTIKREVIADRLLGALARPCEIGGHRIPVSAGVGVAHWPRDASAISGLFEAADHALYAAKGIQIVPNANPTYPEGQVQTIRVA</sequence>
<dbReference type="PROSITE" id="PS50887">
    <property type="entry name" value="GGDEF"/>
    <property type="match status" value="1"/>
</dbReference>
<dbReference type="InterPro" id="IPR029787">
    <property type="entry name" value="Nucleotide_cyclase"/>
</dbReference>
<keyword evidence="4" id="KW-1185">Reference proteome</keyword>
<feature type="transmembrane region" description="Helical" evidence="1">
    <location>
        <begin position="177"/>
        <end position="195"/>
    </location>
</feature>
<dbReference type="PANTHER" id="PTHR46663">
    <property type="entry name" value="DIGUANYLATE CYCLASE DGCT-RELATED"/>
    <property type="match status" value="1"/>
</dbReference>
<evidence type="ECO:0000313" key="4">
    <source>
        <dbReference type="Proteomes" id="UP000557392"/>
    </source>
</evidence>
<accession>A0A7W6JR92</accession>
<dbReference type="NCBIfam" id="TIGR00254">
    <property type="entry name" value="GGDEF"/>
    <property type="match status" value="1"/>
</dbReference>
<keyword evidence="1" id="KW-0812">Transmembrane</keyword>
<protein>
    <submittedName>
        <fullName evidence="3">Diguanylate cyclase (GGDEF)-like protein</fullName>
    </submittedName>
</protein>
<organism evidence="3 4">
    <name type="scientific">Sphingomonas kyeonggiensis</name>
    <dbReference type="NCBI Taxonomy" id="1268553"/>
    <lineage>
        <taxon>Bacteria</taxon>
        <taxon>Pseudomonadati</taxon>
        <taxon>Pseudomonadota</taxon>
        <taxon>Alphaproteobacteria</taxon>
        <taxon>Sphingomonadales</taxon>
        <taxon>Sphingomonadaceae</taxon>
        <taxon>Sphingomonas</taxon>
    </lineage>
</organism>